<keyword evidence="3" id="KW-1185">Reference proteome</keyword>
<dbReference type="RefSeq" id="WP_167365585.1">
    <property type="nucleotide sequence ID" value="NZ_FRCL01000010.1"/>
</dbReference>
<dbReference type="STRING" id="178356.SAMN05216269_11015"/>
<evidence type="ECO:0000259" key="1">
    <source>
        <dbReference type="Pfam" id="PF14280"/>
    </source>
</evidence>
<evidence type="ECO:0000313" key="3">
    <source>
        <dbReference type="Proteomes" id="UP000184092"/>
    </source>
</evidence>
<gene>
    <name evidence="2" type="ORF">SAMN05216269_11015</name>
</gene>
<dbReference type="Proteomes" id="UP000184092">
    <property type="component" value="Unassembled WGS sequence"/>
</dbReference>
<feature type="domain" description="DUF4365" evidence="1">
    <location>
        <begin position="24"/>
        <end position="149"/>
    </location>
</feature>
<name>A0A1M7N597_9FLAO</name>
<dbReference type="AlphaFoldDB" id="A0A1M7N597"/>
<reference evidence="3" key="1">
    <citation type="submission" date="2016-11" db="EMBL/GenBank/DDBJ databases">
        <authorList>
            <person name="Varghese N."/>
            <person name="Submissions S."/>
        </authorList>
    </citation>
    <scope>NUCLEOTIDE SEQUENCE [LARGE SCALE GENOMIC DNA]</scope>
    <source>
        <strain evidence="3">CGMCC 1.2749</strain>
    </source>
</reference>
<sequence>MKRYNFDNTNLPKVNPNEDLETISNNFFRPLFAIEKFEIRSETARDKGIDFHIELKKEQPDGAAVYTNFRFAVQLKATESIEANTNGSFSIQIYSSNINYLLNNGMPAFYVFYHAPTKSFYYENVNSFFAELQKKDVEWNKQEKHSLRFSKLLDAAAIAAIYNETFDNGILLRQLNQFLKFPVAEDKADGVIIDSNNEVYSVAENIAYIDQFGPDLINGHHFNFIIEIEQRSHPRAEVPPRFNLICGIAYFQRGNLYKAMELLKLAQQKLESFEPEIQAMLNYTLLNAKFLLGIINKQDFDDEISRINENQNSGSFFAIERAYKDLSSNRVKPEIGIKNFYKAIRSIVKKDGQNAHMRITAYAKILDAEVPLLFHDLELNFTYIIRYTKQPQESKAYREFLDIEKAYLKRMDLLTDFALKNKYFLGVSNLASAKIEWNYKKIFHKHLLSHWNDRSFDLSTPLYKEDLDSLTEGCEKLDKILYTYEMLEHHENMVSCLNTKYEIQHFIGKNDEAILVRNKIANIIESNDFVGLKTRQNELINGRTAHERFIEAYTLKINEIQDLIAKIGIEVPKDIPDDIYEREERNPDWTITTFFEFNFPDYSLINSKT</sequence>
<protein>
    <recommendedName>
        <fullName evidence="1">DUF4365 domain-containing protein</fullName>
    </recommendedName>
</protein>
<organism evidence="2 3">
    <name type="scientific">Flavobacterium xinjiangense</name>
    <dbReference type="NCBI Taxonomy" id="178356"/>
    <lineage>
        <taxon>Bacteria</taxon>
        <taxon>Pseudomonadati</taxon>
        <taxon>Bacteroidota</taxon>
        <taxon>Flavobacteriia</taxon>
        <taxon>Flavobacteriales</taxon>
        <taxon>Flavobacteriaceae</taxon>
        <taxon>Flavobacterium</taxon>
    </lineage>
</organism>
<accession>A0A1M7N597</accession>
<evidence type="ECO:0000313" key="2">
    <source>
        <dbReference type="EMBL" id="SHM98671.1"/>
    </source>
</evidence>
<dbReference type="Pfam" id="PF14280">
    <property type="entry name" value="DUF4365"/>
    <property type="match status" value="1"/>
</dbReference>
<dbReference type="InterPro" id="IPR025375">
    <property type="entry name" value="DUF4365"/>
</dbReference>
<dbReference type="EMBL" id="FRCL01000010">
    <property type="protein sequence ID" value="SHM98671.1"/>
    <property type="molecule type" value="Genomic_DNA"/>
</dbReference>
<proteinExistence type="predicted"/>